<feature type="compositionally biased region" description="Polar residues" evidence="1">
    <location>
        <begin position="229"/>
        <end position="253"/>
    </location>
</feature>
<dbReference type="EMBL" id="BQNB010015975">
    <property type="protein sequence ID" value="GJT46313.1"/>
    <property type="molecule type" value="Genomic_DNA"/>
</dbReference>
<gene>
    <name evidence="2" type="ORF">Tco_0955028</name>
</gene>
<evidence type="ECO:0000256" key="1">
    <source>
        <dbReference type="SAM" id="MobiDB-lite"/>
    </source>
</evidence>
<keyword evidence="3" id="KW-1185">Reference proteome</keyword>
<feature type="region of interest" description="Disordered" evidence="1">
    <location>
        <begin position="229"/>
        <end position="327"/>
    </location>
</feature>
<evidence type="ECO:0000313" key="2">
    <source>
        <dbReference type="EMBL" id="GJT46313.1"/>
    </source>
</evidence>
<dbReference type="Proteomes" id="UP001151760">
    <property type="component" value="Unassembled WGS sequence"/>
</dbReference>
<evidence type="ECO:0000313" key="3">
    <source>
        <dbReference type="Proteomes" id="UP001151760"/>
    </source>
</evidence>
<reference evidence="2" key="1">
    <citation type="journal article" date="2022" name="Int. J. Mol. Sci.">
        <title>Draft Genome of Tanacetum Coccineum: Genomic Comparison of Closely Related Tanacetum-Family Plants.</title>
        <authorList>
            <person name="Yamashiro T."/>
            <person name="Shiraishi A."/>
            <person name="Nakayama K."/>
            <person name="Satake H."/>
        </authorList>
    </citation>
    <scope>NUCLEOTIDE SEQUENCE</scope>
</reference>
<proteinExistence type="predicted"/>
<protein>
    <submittedName>
        <fullName evidence="2">Uncharacterized protein</fullName>
    </submittedName>
</protein>
<sequence length="477" mass="54539">MLGRQMLLVGGETENVPLYYHMYDNFQIQFGREEFCLVTGLKFGVEYSADYDDEDKPILFRRRVFSSCLDGILQLVLLGVQDRRTVPNWILRLENDRDGWDDYPRGSHVWPTLYYQLRDANVKHWLPLYATEPTNEDDNKSYSIFGFTWAFKGRVPAEILIPDEVEAGSDFQEQRSGLDQMMKQGQNIFDSMKKYMEDLNVGTGANREPIIVDQHYGISDLSIFQSIQGGPSSFQTPTNHSFFNMGTPINWQTPRPSSRPSPRPSQPGSSNWQSQMPAYTPSPSWKLPIPSHHGDASLCDPRPRREQHPSVYMQSPYTPLPPTTELPKKRVGITKKKCKNDNLSPLNLRNAFAYNNAGGDDVVITGVHDTVPEFFWRQLVPHLCMPRSHSLDNPNNEGWLSGDQMNAWIEILIRSRPQDADWTVSKSGTTCVHNENNQFMIQTDPHIIGTLDGSTRPYPSWKNINWVYMPINVGGNH</sequence>
<name>A0ABQ5E657_9ASTR</name>
<comment type="caution">
    <text evidence="2">The sequence shown here is derived from an EMBL/GenBank/DDBJ whole genome shotgun (WGS) entry which is preliminary data.</text>
</comment>
<organism evidence="2 3">
    <name type="scientific">Tanacetum coccineum</name>
    <dbReference type="NCBI Taxonomy" id="301880"/>
    <lineage>
        <taxon>Eukaryota</taxon>
        <taxon>Viridiplantae</taxon>
        <taxon>Streptophyta</taxon>
        <taxon>Embryophyta</taxon>
        <taxon>Tracheophyta</taxon>
        <taxon>Spermatophyta</taxon>
        <taxon>Magnoliopsida</taxon>
        <taxon>eudicotyledons</taxon>
        <taxon>Gunneridae</taxon>
        <taxon>Pentapetalae</taxon>
        <taxon>asterids</taxon>
        <taxon>campanulids</taxon>
        <taxon>Asterales</taxon>
        <taxon>Asteraceae</taxon>
        <taxon>Asteroideae</taxon>
        <taxon>Anthemideae</taxon>
        <taxon>Anthemidinae</taxon>
        <taxon>Tanacetum</taxon>
    </lineage>
</organism>
<reference evidence="2" key="2">
    <citation type="submission" date="2022-01" db="EMBL/GenBank/DDBJ databases">
        <authorList>
            <person name="Yamashiro T."/>
            <person name="Shiraishi A."/>
            <person name="Satake H."/>
            <person name="Nakayama K."/>
        </authorList>
    </citation>
    <scope>NUCLEOTIDE SEQUENCE</scope>
</reference>
<feature type="compositionally biased region" description="Polar residues" evidence="1">
    <location>
        <begin position="271"/>
        <end position="283"/>
    </location>
</feature>
<accession>A0ABQ5E657</accession>